<dbReference type="Gene3D" id="3.30.420.10">
    <property type="entry name" value="Ribonuclease H-like superfamily/Ribonuclease H"/>
    <property type="match status" value="1"/>
</dbReference>
<protein>
    <recommendedName>
        <fullName evidence="3">RNase H type-1 domain-containing protein</fullName>
    </recommendedName>
</protein>
<evidence type="ECO:0008006" key="3">
    <source>
        <dbReference type="Google" id="ProtNLM"/>
    </source>
</evidence>
<dbReference type="EnsemblMetazoa" id="CJA37959b.1">
    <property type="protein sequence ID" value="CJA37959b.1"/>
    <property type="gene ID" value="WBGene00213806"/>
</dbReference>
<dbReference type="GO" id="GO:0003676">
    <property type="term" value="F:nucleic acid binding"/>
    <property type="evidence" value="ECO:0007669"/>
    <property type="project" value="InterPro"/>
</dbReference>
<sequence length="162" mass="18980">MMWFRRILLRQVPSTSMDLRHEIRWFATAVGHVEQNLDHFTKVYTTGYSFFDQNGNRIAKYGVFWGPNDPRNAIRTLPGSTNVAATLTAILEVIHMAREEEPPPSLLIYSDLQSTEDLLKNLRDYAKRDFYLRRRDEKMKNAEILQDLFSAVQGLHLKVIFY</sequence>
<dbReference type="InterPro" id="IPR012337">
    <property type="entry name" value="RNaseH-like_sf"/>
</dbReference>
<name>A0A8R1ITR9_CAEJA</name>
<dbReference type="AlphaFoldDB" id="A0A8R1ITR9"/>
<evidence type="ECO:0000313" key="2">
    <source>
        <dbReference type="Proteomes" id="UP000005237"/>
    </source>
</evidence>
<reference evidence="2" key="1">
    <citation type="submission" date="2010-08" db="EMBL/GenBank/DDBJ databases">
        <authorList>
            <consortium name="Caenorhabditis japonica Sequencing Consortium"/>
            <person name="Wilson R.K."/>
        </authorList>
    </citation>
    <scope>NUCLEOTIDE SEQUENCE [LARGE SCALE GENOMIC DNA]</scope>
    <source>
        <strain evidence="2">DF5081</strain>
    </source>
</reference>
<proteinExistence type="predicted"/>
<organism evidence="1 2">
    <name type="scientific">Caenorhabditis japonica</name>
    <dbReference type="NCBI Taxonomy" id="281687"/>
    <lineage>
        <taxon>Eukaryota</taxon>
        <taxon>Metazoa</taxon>
        <taxon>Ecdysozoa</taxon>
        <taxon>Nematoda</taxon>
        <taxon>Chromadorea</taxon>
        <taxon>Rhabditida</taxon>
        <taxon>Rhabditina</taxon>
        <taxon>Rhabditomorpha</taxon>
        <taxon>Rhabditoidea</taxon>
        <taxon>Rhabditidae</taxon>
        <taxon>Peloderinae</taxon>
        <taxon>Caenorhabditis</taxon>
    </lineage>
</organism>
<dbReference type="InterPro" id="IPR036397">
    <property type="entry name" value="RNaseH_sf"/>
</dbReference>
<evidence type="ECO:0000313" key="1">
    <source>
        <dbReference type="EnsemblMetazoa" id="CJA37959b.1"/>
    </source>
</evidence>
<reference evidence="1" key="2">
    <citation type="submission" date="2022-06" db="UniProtKB">
        <authorList>
            <consortium name="EnsemblMetazoa"/>
        </authorList>
    </citation>
    <scope>IDENTIFICATION</scope>
    <source>
        <strain evidence="1">DF5081</strain>
    </source>
</reference>
<accession>A0A8R1ITR9</accession>
<dbReference type="SUPFAM" id="SSF53098">
    <property type="entry name" value="Ribonuclease H-like"/>
    <property type="match status" value="1"/>
</dbReference>
<dbReference type="Proteomes" id="UP000005237">
    <property type="component" value="Unassembled WGS sequence"/>
</dbReference>
<keyword evidence="2" id="KW-1185">Reference proteome</keyword>